<name>A0A4Q2T7N1_9ACTN</name>
<dbReference type="OrthoDB" id="5066337at2"/>
<reference evidence="2 3" key="1">
    <citation type="submission" date="2019-01" db="EMBL/GenBank/DDBJ databases">
        <title>Novel species of Nocardioides.</title>
        <authorList>
            <person name="Liu Q."/>
            <person name="X Y.-H."/>
        </authorList>
    </citation>
    <scope>NUCLEOTIDE SEQUENCE [LARGE SCALE GENOMIC DNA]</scope>
    <source>
        <strain evidence="2 3">HLT2-9</strain>
    </source>
</reference>
<keyword evidence="1" id="KW-0472">Membrane</keyword>
<feature type="transmembrane region" description="Helical" evidence="1">
    <location>
        <begin position="63"/>
        <end position="84"/>
    </location>
</feature>
<evidence type="ECO:0008006" key="4">
    <source>
        <dbReference type="Google" id="ProtNLM"/>
    </source>
</evidence>
<feature type="transmembrane region" description="Helical" evidence="1">
    <location>
        <begin position="149"/>
        <end position="168"/>
    </location>
</feature>
<dbReference type="AlphaFoldDB" id="A0A4Q2T7N1"/>
<comment type="caution">
    <text evidence="2">The sequence shown here is derived from an EMBL/GenBank/DDBJ whole genome shotgun (WGS) entry which is preliminary data.</text>
</comment>
<keyword evidence="1" id="KW-1133">Transmembrane helix</keyword>
<keyword evidence="1" id="KW-0812">Transmembrane</keyword>
<dbReference type="EMBL" id="SDWV01000005">
    <property type="protein sequence ID" value="RYC12948.1"/>
    <property type="molecule type" value="Genomic_DNA"/>
</dbReference>
<evidence type="ECO:0000256" key="1">
    <source>
        <dbReference type="SAM" id="Phobius"/>
    </source>
</evidence>
<feature type="transmembrane region" description="Helical" evidence="1">
    <location>
        <begin position="198"/>
        <end position="217"/>
    </location>
</feature>
<accession>A0A4Q2T7N1</accession>
<organism evidence="2 3">
    <name type="scientific">Nocardioides zhouii</name>
    <dbReference type="NCBI Taxonomy" id="1168729"/>
    <lineage>
        <taxon>Bacteria</taxon>
        <taxon>Bacillati</taxon>
        <taxon>Actinomycetota</taxon>
        <taxon>Actinomycetes</taxon>
        <taxon>Propionibacteriales</taxon>
        <taxon>Nocardioidaceae</taxon>
        <taxon>Nocardioides</taxon>
    </lineage>
</organism>
<sequence>MTTSHSSIRTDAHTDSHHSPHAWAWWGVPAGLTGLTGNFVASHGNLSEVDAAEAVASVTRTSYHLGTVLGMVSFVCLLLCAAGWRRWGATRGLAQQAVGAGLTVTATLVLLGTGLRGALAEYAPGGINDNNFDDAGLYSLFVLHDTAPWFAWWGVLMMAAVVAFTSLAGQDFPRWLGVLSIAALAMPIVVMAGSGAVAAAGFIGPIWLTVFSLVVALRGSGTGRD</sequence>
<evidence type="ECO:0000313" key="3">
    <source>
        <dbReference type="Proteomes" id="UP000291101"/>
    </source>
</evidence>
<keyword evidence="3" id="KW-1185">Reference proteome</keyword>
<protein>
    <recommendedName>
        <fullName evidence="4">DUF4386 family protein</fullName>
    </recommendedName>
</protein>
<gene>
    <name evidence="2" type="ORF">EUA94_06890</name>
</gene>
<feature type="transmembrane region" description="Helical" evidence="1">
    <location>
        <begin position="175"/>
        <end position="192"/>
    </location>
</feature>
<feature type="transmembrane region" description="Helical" evidence="1">
    <location>
        <begin position="96"/>
        <end position="115"/>
    </location>
</feature>
<dbReference type="RefSeq" id="WP_129426007.1">
    <property type="nucleotide sequence ID" value="NZ_SDWV01000005.1"/>
</dbReference>
<evidence type="ECO:0000313" key="2">
    <source>
        <dbReference type="EMBL" id="RYC12948.1"/>
    </source>
</evidence>
<dbReference type="Proteomes" id="UP000291101">
    <property type="component" value="Unassembled WGS sequence"/>
</dbReference>
<proteinExistence type="predicted"/>